<dbReference type="EMBL" id="JBGBPQ010000023">
    <property type="protein sequence ID" value="KAL1500582.1"/>
    <property type="molecule type" value="Genomic_DNA"/>
</dbReference>
<accession>A0AB34IMZ7</accession>
<gene>
    <name evidence="10" type="ORF">AB1Y20_013237</name>
</gene>
<dbReference type="GO" id="GO:0005675">
    <property type="term" value="C:transcription factor TFIIH holo complex"/>
    <property type="evidence" value="ECO:0007669"/>
    <property type="project" value="TreeGrafter"/>
</dbReference>
<proteinExistence type="inferred from homology"/>
<sequence length="468" mass="51570">MAASLLEYLRGLSPIALSRLYSDPHTCQAVLRALPPLSRQYLLRLVGAHGRLAAEIVGAWPLPTAAAALEHKAALEQLVALRLVELDPVGREYALHAGLCEQIGSSICLARGAQAAEARLAADEARPSVVQLERHAQRTWEDVLQCVLTPPRRLLPLAGCGGKSTLQQLLLSLRLLEATGAEGAEGAEGVEGAAARWASTRAARRFVLLPIQEQVWRLMLEYMELTDTVQPGARDATLSFLMRLGSHAVGSDCSVHSLTELQRQVLSDLLLFGIAYQREESSPRFYATPLAHALLSGSAGLATSRRSEGFLILETNFKLYAHTSSPLWAQVIRSFARVEYVLPNLVVSSISREAIRDAVESGIEWDMIVQFLERNAHPLMAANVPVLPETVVNQVSLWAQESSRMQLADAQFYDKFESIELFDDVVQYAKDDGVYLWHKRDQQHVGHSALIVAAHGHQRMKAFLKSKK</sequence>
<dbReference type="Pfam" id="PF03849">
    <property type="entry name" value="Tfb2"/>
    <property type="match status" value="1"/>
</dbReference>
<dbReference type="GO" id="GO:0006289">
    <property type="term" value="P:nucleotide-excision repair"/>
    <property type="evidence" value="ECO:0007669"/>
    <property type="project" value="InterPro"/>
</dbReference>
<evidence type="ECO:0000313" key="11">
    <source>
        <dbReference type="Proteomes" id="UP001515480"/>
    </source>
</evidence>
<organism evidence="10 11">
    <name type="scientific">Prymnesium parvum</name>
    <name type="common">Toxic golden alga</name>
    <dbReference type="NCBI Taxonomy" id="97485"/>
    <lineage>
        <taxon>Eukaryota</taxon>
        <taxon>Haptista</taxon>
        <taxon>Haptophyta</taxon>
        <taxon>Prymnesiophyceae</taxon>
        <taxon>Prymnesiales</taxon>
        <taxon>Prymnesiaceae</taxon>
        <taxon>Prymnesium</taxon>
    </lineage>
</organism>
<dbReference type="InterPro" id="IPR004598">
    <property type="entry name" value="TFIIH_p52/Tfb2"/>
</dbReference>
<evidence type="ECO:0000256" key="7">
    <source>
        <dbReference type="ARBA" id="ARBA00023242"/>
    </source>
</evidence>
<keyword evidence="11" id="KW-1185">Reference proteome</keyword>
<dbReference type="PANTHER" id="PTHR13152">
    <property type="entry name" value="TFIIH, POLYPEPTIDE 4"/>
    <property type="match status" value="1"/>
</dbReference>
<evidence type="ECO:0000256" key="2">
    <source>
        <dbReference type="ARBA" id="ARBA00007132"/>
    </source>
</evidence>
<dbReference type="GO" id="GO:0000439">
    <property type="term" value="C:transcription factor TFIIH core complex"/>
    <property type="evidence" value="ECO:0007669"/>
    <property type="project" value="InterPro"/>
</dbReference>
<evidence type="ECO:0000256" key="5">
    <source>
        <dbReference type="ARBA" id="ARBA00023163"/>
    </source>
</evidence>
<dbReference type="PANTHER" id="PTHR13152:SF0">
    <property type="entry name" value="GENERAL TRANSCRIPTION FACTOR IIH SUBUNIT 4"/>
    <property type="match status" value="1"/>
</dbReference>
<keyword evidence="4 8" id="KW-0805">Transcription regulation</keyword>
<comment type="subcellular location">
    <subcellularLocation>
        <location evidence="1 8">Nucleus</location>
    </subcellularLocation>
</comment>
<protein>
    <recommendedName>
        <fullName evidence="8">General transcription factor IIH subunit 4</fullName>
    </recommendedName>
</protein>
<dbReference type="Proteomes" id="UP001515480">
    <property type="component" value="Unassembled WGS sequence"/>
</dbReference>
<evidence type="ECO:0000256" key="1">
    <source>
        <dbReference type="ARBA" id="ARBA00004123"/>
    </source>
</evidence>
<keyword evidence="5 8" id="KW-0804">Transcription</keyword>
<dbReference type="InterPro" id="IPR040662">
    <property type="entry name" value="Tfb2_C"/>
</dbReference>
<keyword evidence="6 8" id="KW-0234">DNA repair</keyword>
<comment type="similarity">
    <text evidence="2 8">Belongs to the TFB2 family.</text>
</comment>
<dbReference type="Gene3D" id="3.30.70.2610">
    <property type="match status" value="1"/>
</dbReference>
<evidence type="ECO:0000256" key="6">
    <source>
        <dbReference type="ARBA" id="ARBA00023204"/>
    </source>
</evidence>
<comment type="function">
    <text evidence="8">Component of the general transcription and DNA repair factor IIH (TFIIH) core complex which is involved in general and transcription-coupled nucleotide excision repair (NER) of damaged DNA.</text>
</comment>
<reference evidence="10 11" key="1">
    <citation type="journal article" date="2024" name="Science">
        <title>Giant polyketide synthase enzymes in the biosynthesis of giant marine polyether toxins.</title>
        <authorList>
            <person name="Fallon T.R."/>
            <person name="Shende V.V."/>
            <person name="Wierzbicki I.H."/>
            <person name="Pendleton A.L."/>
            <person name="Watervoot N.F."/>
            <person name="Auber R.P."/>
            <person name="Gonzalez D.J."/>
            <person name="Wisecaver J.H."/>
            <person name="Moore B.S."/>
        </authorList>
    </citation>
    <scope>NUCLEOTIDE SEQUENCE [LARGE SCALE GENOMIC DNA]</scope>
    <source>
        <strain evidence="10 11">12B1</strain>
    </source>
</reference>
<dbReference type="AlphaFoldDB" id="A0AB34IMZ7"/>
<comment type="caution">
    <text evidence="10">The sequence shown here is derived from an EMBL/GenBank/DDBJ whole genome shotgun (WGS) entry which is preliminary data.</text>
</comment>
<evidence type="ECO:0000259" key="9">
    <source>
        <dbReference type="Pfam" id="PF18307"/>
    </source>
</evidence>
<evidence type="ECO:0000256" key="4">
    <source>
        <dbReference type="ARBA" id="ARBA00023015"/>
    </source>
</evidence>
<evidence type="ECO:0000256" key="8">
    <source>
        <dbReference type="RuleBase" id="RU364024"/>
    </source>
</evidence>
<dbReference type="Pfam" id="PF18307">
    <property type="entry name" value="Tfb2_C"/>
    <property type="match status" value="1"/>
</dbReference>
<keyword evidence="3 8" id="KW-0227">DNA damage</keyword>
<keyword evidence="7 8" id="KW-0539">Nucleus</keyword>
<evidence type="ECO:0000256" key="3">
    <source>
        <dbReference type="ARBA" id="ARBA00022763"/>
    </source>
</evidence>
<feature type="domain" description="Transcription factor Tfb2 C-terminal" evidence="9">
    <location>
        <begin position="393"/>
        <end position="465"/>
    </location>
</feature>
<dbReference type="GO" id="GO:0001671">
    <property type="term" value="F:ATPase activator activity"/>
    <property type="evidence" value="ECO:0007669"/>
    <property type="project" value="InterPro"/>
</dbReference>
<evidence type="ECO:0000313" key="10">
    <source>
        <dbReference type="EMBL" id="KAL1500582.1"/>
    </source>
</evidence>
<name>A0AB34IMZ7_PRYPA</name>
<dbReference type="GO" id="GO:0003690">
    <property type="term" value="F:double-stranded DNA binding"/>
    <property type="evidence" value="ECO:0007669"/>
    <property type="project" value="TreeGrafter"/>
</dbReference>